<accession>A0A6S7BME1</accession>
<dbReference type="EMBL" id="CADIJQ010000006">
    <property type="protein sequence ID" value="CAB3720839.1"/>
    <property type="molecule type" value="Genomic_DNA"/>
</dbReference>
<reference evidence="1 2" key="1">
    <citation type="submission" date="2020-04" db="EMBL/GenBank/DDBJ databases">
        <authorList>
            <person name="De Canck E."/>
        </authorList>
    </citation>
    <scope>NUCLEOTIDE SEQUENCE [LARGE SCALE GENOMIC DNA]</scope>
    <source>
        <strain evidence="1 2">LMG 3441</strain>
    </source>
</reference>
<organism evidence="1 2">
    <name type="scientific">Achromobacter kerstersii</name>
    <dbReference type="NCBI Taxonomy" id="1353890"/>
    <lineage>
        <taxon>Bacteria</taxon>
        <taxon>Pseudomonadati</taxon>
        <taxon>Pseudomonadota</taxon>
        <taxon>Betaproteobacteria</taxon>
        <taxon>Burkholderiales</taxon>
        <taxon>Alcaligenaceae</taxon>
        <taxon>Achromobacter</taxon>
    </lineage>
</organism>
<evidence type="ECO:0000313" key="2">
    <source>
        <dbReference type="Proteomes" id="UP000494269"/>
    </source>
</evidence>
<evidence type="ECO:0008006" key="3">
    <source>
        <dbReference type="Google" id="ProtNLM"/>
    </source>
</evidence>
<name>A0A6S7BME1_9BURK</name>
<dbReference type="Proteomes" id="UP000494269">
    <property type="component" value="Unassembled WGS sequence"/>
</dbReference>
<dbReference type="RefSeq" id="WP_175170630.1">
    <property type="nucleotide sequence ID" value="NZ_CADIJQ010000006.1"/>
</dbReference>
<sequence length="516" mass="56291">MTPAPGDIYVVHNSRLDAYTAVQVTHVGGENRAGLLAVLTLDWLGKSLPDDAALDAMRPGSFDFMFWNAHRQHLWLQGPVPQRFQHVGRREPLVTADTQSFGGGWPDGDTHFLQRRWDAIDADVRARFKTAAREERHDKTVVLEAGGLALTRSTGRVNGKVLSALAALADLDALPLLTTVEADAPVPGLLPWLRTRPTINELILSGQDTPVIDLRGTNLGRVAIDMTGVREIHLNHGLDTLTLNGTASADLVVHGEDNGRWLTVNLQAVAPVWSGLPEVSSLNLHGVKSLDANDIVQAFPRLQDLRIWGAPGILQGLERLAALKSLTTLMLNDVFPPADAALPGPSAWPALAMLWLTSVPADLAAAAKKAYKAETARGLNLSVRQPRKPEWLAANLDNPFREWDGSEFVTSAQAKKAATLYRKARTDALKLAADMATQAGPLADALRPVVLAYTEGFNAMDRRSSFIETVEREQIYMALMGIVDAVEAKRREVAGDRIDALDRARVEEAMDEVREF</sequence>
<gene>
    <name evidence="1" type="ORF">LMG3441_03806</name>
</gene>
<dbReference type="AlphaFoldDB" id="A0A6S7BME1"/>
<proteinExistence type="predicted"/>
<keyword evidence="2" id="KW-1185">Reference proteome</keyword>
<evidence type="ECO:0000313" key="1">
    <source>
        <dbReference type="EMBL" id="CAB3720839.1"/>
    </source>
</evidence>
<protein>
    <recommendedName>
        <fullName evidence="3">Gliding motility protein</fullName>
    </recommendedName>
</protein>